<evidence type="ECO:0000313" key="2">
    <source>
        <dbReference type="Proteomes" id="UP001195914"/>
    </source>
</evidence>
<dbReference type="AlphaFoldDB" id="A0AAD9GBY5"/>
<sequence length="155" mass="17527">MPIPSLECIHILRTHEEQKIKRSVGLRQASLKGLRNLFSTVFMASMGTLKIMICTGGPTRLKDILTDGFGTSEDLPKGGSEAIRIRILKIFFSHLFKRPKDITGDGTGSNKLIQKLKDILKGFRLLEVTVRHPHLMTRFQRDSKNIPQPSRDIAY</sequence>
<name>A0AAD9GBY5_BABDI</name>
<organism evidence="1 2">
    <name type="scientific">Babesia divergens</name>
    <dbReference type="NCBI Taxonomy" id="32595"/>
    <lineage>
        <taxon>Eukaryota</taxon>
        <taxon>Sar</taxon>
        <taxon>Alveolata</taxon>
        <taxon>Apicomplexa</taxon>
        <taxon>Aconoidasida</taxon>
        <taxon>Piroplasmida</taxon>
        <taxon>Babesiidae</taxon>
        <taxon>Babesia</taxon>
    </lineage>
</organism>
<dbReference type="EMBL" id="JAHBMH010000052">
    <property type="protein sequence ID" value="KAK1935532.1"/>
    <property type="molecule type" value="Genomic_DNA"/>
</dbReference>
<reference evidence="1" key="2">
    <citation type="submission" date="2021-05" db="EMBL/GenBank/DDBJ databases">
        <authorList>
            <person name="Pain A."/>
        </authorList>
    </citation>
    <scope>NUCLEOTIDE SEQUENCE</scope>
    <source>
        <strain evidence="1">1802A</strain>
    </source>
</reference>
<protein>
    <submittedName>
        <fullName evidence="1">Uncharacterized protein</fullName>
    </submittedName>
</protein>
<reference evidence="1" key="1">
    <citation type="journal article" date="2014" name="Nucleic Acids Res.">
        <title>The evolutionary dynamics of variant antigen genes in Babesia reveal a history of genomic innovation underlying host-parasite interaction.</title>
        <authorList>
            <person name="Jackson A.P."/>
            <person name="Otto T.D."/>
            <person name="Darby A."/>
            <person name="Ramaprasad A."/>
            <person name="Xia D."/>
            <person name="Echaide I.E."/>
            <person name="Farber M."/>
            <person name="Gahlot S."/>
            <person name="Gamble J."/>
            <person name="Gupta D."/>
            <person name="Gupta Y."/>
            <person name="Jackson L."/>
            <person name="Malandrin L."/>
            <person name="Malas T.B."/>
            <person name="Moussa E."/>
            <person name="Nair M."/>
            <person name="Reid A.J."/>
            <person name="Sanders M."/>
            <person name="Sharma J."/>
            <person name="Tracey A."/>
            <person name="Quail M.A."/>
            <person name="Weir W."/>
            <person name="Wastling J.M."/>
            <person name="Hall N."/>
            <person name="Willadsen P."/>
            <person name="Lingelbach K."/>
            <person name="Shiels B."/>
            <person name="Tait A."/>
            <person name="Berriman M."/>
            <person name="Allred D.R."/>
            <person name="Pain A."/>
        </authorList>
    </citation>
    <scope>NUCLEOTIDE SEQUENCE</scope>
    <source>
        <strain evidence="1">1802A</strain>
    </source>
</reference>
<evidence type="ECO:0000313" key="1">
    <source>
        <dbReference type="EMBL" id="KAK1935532.1"/>
    </source>
</evidence>
<gene>
    <name evidence="1" type="ORF">X943_000698</name>
</gene>
<accession>A0AAD9GBY5</accession>
<dbReference type="Proteomes" id="UP001195914">
    <property type="component" value="Unassembled WGS sequence"/>
</dbReference>
<keyword evidence="2" id="KW-1185">Reference proteome</keyword>
<comment type="caution">
    <text evidence="1">The sequence shown here is derived from an EMBL/GenBank/DDBJ whole genome shotgun (WGS) entry which is preliminary data.</text>
</comment>
<proteinExistence type="predicted"/>